<feature type="domain" description="BEACH" evidence="8">
    <location>
        <begin position="2204"/>
        <end position="2495"/>
    </location>
</feature>
<dbReference type="InterPro" id="IPR050865">
    <property type="entry name" value="BEACH_Domain"/>
</dbReference>
<gene>
    <name evidence="10" type="ORF">DYB32_006336</name>
</gene>
<dbReference type="Proteomes" id="UP000285060">
    <property type="component" value="Unassembled WGS sequence"/>
</dbReference>
<dbReference type="PROSITE" id="PS01036">
    <property type="entry name" value="HSP70_3"/>
    <property type="match status" value="1"/>
</dbReference>
<dbReference type="CDD" id="cd06071">
    <property type="entry name" value="Beach"/>
    <property type="match status" value="1"/>
</dbReference>
<feature type="coiled-coil region" evidence="6">
    <location>
        <begin position="129"/>
        <end position="184"/>
    </location>
</feature>
<dbReference type="GO" id="GO:0005524">
    <property type="term" value="F:ATP binding"/>
    <property type="evidence" value="ECO:0007669"/>
    <property type="project" value="UniProtKB-KW"/>
</dbReference>
<feature type="region of interest" description="Disordered" evidence="7">
    <location>
        <begin position="1477"/>
        <end position="1506"/>
    </location>
</feature>
<feature type="repeat" description="TPR" evidence="5">
    <location>
        <begin position="96"/>
        <end position="129"/>
    </location>
</feature>
<dbReference type="GO" id="GO:0140662">
    <property type="term" value="F:ATP-dependent protein folding chaperone"/>
    <property type="evidence" value="ECO:0007669"/>
    <property type="project" value="InterPro"/>
</dbReference>
<keyword evidence="4" id="KW-0067">ATP-binding</keyword>
<dbReference type="Gene3D" id="3.90.640.10">
    <property type="entry name" value="Actin, Chain A, domain 4"/>
    <property type="match status" value="1"/>
</dbReference>
<evidence type="ECO:0000259" key="9">
    <source>
        <dbReference type="PROSITE" id="PS51783"/>
    </source>
</evidence>
<comment type="caution">
    <text evidence="10">The sequence shown here is derived from an EMBL/GenBank/DDBJ whole genome shotgun (WGS) entry which is preliminary data.</text>
</comment>
<dbReference type="InterPro" id="IPR013320">
    <property type="entry name" value="ConA-like_dom_sf"/>
</dbReference>
<dbReference type="PROSITE" id="PS00297">
    <property type="entry name" value="HSP70_1"/>
    <property type="match status" value="1"/>
</dbReference>
<accession>A0A3R6YWT3</accession>
<dbReference type="InterPro" id="IPR043129">
    <property type="entry name" value="ATPase_NBD"/>
</dbReference>
<dbReference type="Gene3D" id="3.30.420.40">
    <property type="match status" value="2"/>
</dbReference>
<proteinExistence type="predicted"/>
<dbReference type="SUPFAM" id="SSF81837">
    <property type="entry name" value="BEACH domain"/>
    <property type="match status" value="1"/>
</dbReference>
<evidence type="ECO:0000256" key="1">
    <source>
        <dbReference type="ARBA" id="ARBA00022574"/>
    </source>
</evidence>
<evidence type="ECO:0000313" key="10">
    <source>
        <dbReference type="EMBL" id="RHY28004.1"/>
    </source>
</evidence>
<evidence type="ECO:0000259" key="8">
    <source>
        <dbReference type="PROSITE" id="PS50197"/>
    </source>
</evidence>
<organism evidence="10 11">
    <name type="scientific">Aphanomyces invadans</name>
    <dbReference type="NCBI Taxonomy" id="157072"/>
    <lineage>
        <taxon>Eukaryota</taxon>
        <taxon>Sar</taxon>
        <taxon>Stramenopiles</taxon>
        <taxon>Oomycota</taxon>
        <taxon>Saprolegniomycetes</taxon>
        <taxon>Saprolegniales</taxon>
        <taxon>Verrucalvaceae</taxon>
        <taxon>Aphanomyces</taxon>
    </lineage>
</organism>
<feature type="compositionally biased region" description="Basic residues" evidence="7">
    <location>
        <begin position="1"/>
        <end position="10"/>
    </location>
</feature>
<evidence type="ECO:0000256" key="7">
    <source>
        <dbReference type="SAM" id="MobiDB-lite"/>
    </source>
</evidence>
<dbReference type="Gene3D" id="2.30.29.30">
    <property type="entry name" value="Pleckstrin-homology domain (PH domain)/Phosphotyrosine-binding domain (PTB)"/>
    <property type="match status" value="1"/>
</dbReference>
<dbReference type="PROSITE" id="PS00329">
    <property type="entry name" value="HSP70_2"/>
    <property type="match status" value="1"/>
</dbReference>
<dbReference type="InterPro" id="IPR013126">
    <property type="entry name" value="Hsp_70_fam"/>
</dbReference>
<dbReference type="InterPro" id="IPR018181">
    <property type="entry name" value="Heat_shock_70_CS"/>
</dbReference>
<dbReference type="InterPro" id="IPR029047">
    <property type="entry name" value="HSP70_peptide-bd_sf"/>
</dbReference>
<dbReference type="PROSITE" id="PS50005">
    <property type="entry name" value="TPR"/>
    <property type="match status" value="1"/>
</dbReference>
<dbReference type="InterPro" id="IPR015943">
    <property type="entry name" value="WD40/YVTN_repeat-like_dom_sf"/>
</dbReference>
<dbReference type="Pfam" id="PF02138">
    <property type="entry name" value="Beach"/>
    <property type="match status" value="1"/>
</dbReference>
<feature type="domain" description="BEACH-type PH" evidence="9">
    <location>
        <begin position="2081"/>
        <end position="2192"/>
    </location>
</feature>
<evidence type="ECO:0000256" key="3">
    <source>
        <dbReference type="ARBA" id="ARBA00022741"/>
    </source>
</evidence>
<protein>
    <submittedName>
        <fullName evidence="10">Uncharacterized protein</fullName>
    </submittedName>
</protein>
<dbReference type="FunFam" id="1.10.1540.10:FF:000001">
    <property type="entry name" value="neurobeachin isoform X1"/>
    <property type="match status" value="1"/>
</dbReference>
<dbReference type="SUPFAM" id="SSF50729">
    <property type="entry name" value="PH domain-like"/>
    <property type="match status" value="1"/>
</dbReference>
<reference evidence="10 11" key="1">
    <citation type="submission" date="2018-08" db="EMBL/GenBank/DDBJ databases">
        <title>Aphanomyces genome sequencing and annotation.</title>
        <authorList>
            <person name="Minardi D."/>
            <person name="Oidtmann B."/>
            <person name="Van Der Giezen M."/>
            <person name="Studholme D.J."/>
        </authorList>
    </citation>
    <scope>NUCLEOTIDE SEQUENCE [LARGE SCALE GENOMIC DNA]</scope>
    <source>
        <strain evidence="10 11">NJM0002</strain>
    </source>
</reference>
<dbReference type="Gene3D" id="2.130.10.10">
    <property type="entry name" value="YVTN repeat-like/Quinoprotein amine dehydrogenase"/>
    <property type="match status" value="1"/>
</dbReference>
<dbReference type="PANTHER" id="PTHR13743">
    <property type="entry name" value="BEIGE/BEACH-RELATED"/>
    <property type="match status" value="1"/>
</dbReference>
<dbReference type="PANTHER" id="PTHR13743:SF123">
    <property type="entry name" value="PROTEIN FAN"/>
    <property type="match status" value="1"/>
</dbReference>
<dbReference type="Pfam" id="PF15787">
    <property type="entry name" value="DUF4704"/>
    <property type="match status" value="1"/>
</dbReference>
<dbReference type="SUPFAM" id="SSF100920">
    <property type="entry name" value="Heat shock protein 70kD (HSP70), peptide-binding domain"/>
    <property type="match status" value="1"/>
</dbReference>
<dbReference type="SUPFAM" id="SSF53067">
    <property type="entry name" value="Actin-like ATPase domain"/>
    <property type="match status" value="2"/>
</dbReference>
<dbReference type="InterPro" id="IPR011993">
    <property type="entry name" value="PH-like_dom_sf"/>
</dbReference>
<dbReference type="Pfam" id="PF14844">
    <property type="entry name" value="PH_BEACH"/>
    <property type="match status" value="1"/>
</dbReference>
<dbReference type="SUPFAM" id="SSF49899">
    <property type="entry name" value="Concanavalin A-like lectins/glucanases"/>
    <property type="match status" value="1"/>
</dbReference>
<evidence type="ECO:0000256" key="5">
    <source>
        <dbReference type="PROSITE-ProRule" id="PRU00339"/>
    </source>
</evidence>
<name>A0A3R6YWT3_9STRA</name>
<dbReference type="InterPro" id="IPR023362">
    <property type="entry name" value="PH-BEACH_dom"/>
</dbReference>
<feature type="compositionally biased region" description="Basic and acidic residues" evidence="7">
    <location>
        <begin position="11"/>
        <end position="33"/>
    </location>
</feature>
<feature type="region of interest" description="Disordered" evidence="7">
    <location>
        <begin position="2488"/>
        <end position="2507"/>
    </location>
</feature>
<dbReference type="SMART" id="SM01026">
    <property type="entry name" value="Beach"/>
    <property type="match status" value="1"/>
</dbReference>
<dbReference type="InterPro" id="IPR011990">
    <property type="entry name" value="TPR-like_helical_dom_sf"/>
</dbReference>
<keyword evidence="1" id="KW-0853">WD repeat</keyword>
<dbReference type="SUPFAM" id="SSF50998">
    <property type="entry name" value="Quinoprotein alcohol dehydrogenase-like"/>
    <property type="match status" value="1"/>
</dbReference>
<dbReference type="InterPro" id="IPR031570">
    <property type="entry name" value="NBEA/BDCP_DUF4704"/>
</dbReference>
<keyword evidence="5" id="KW-0802">TPR repeat</keyword>
<feature type="region of interest" description="Disordered" evidence="7">
    <location>
        <begin position="1"/>
        <end position="33"/>
    </location>
</feature>
<dbReference type="CDD" id="cd01201">
    <property type="entry name" value="PH_BEACH"/>
    <property type="match status" value="1"/>
</dbReference>
<dbReference type="Gene3D" id="3.30.30.30">
    <property type="match status" value="1"/>
</dbReference>
<dbReference type="InterPro" id="IPR019734">
    <property type="entry name" value="TPR_rpt"/>
</dbReference>
<dbReference type="FunFam" id="2.60.34.10:FF:000016">
    <property type="entry name" value="Heat shock protein 70"/>
    <property type="match status" value="1"/>
</dbReference>
<keyword evidence="6" id="KW-0175">Coiled coil</keyword>
<dbReference type="SUPFAM" id="SSF48452">
    <property type="entry name" value="TPR-like"/>
    <property type="match status" value="1"/>
</dbReference>
<dbReference type="FunFam" id="3.30.420.40:FF:000026">
    <property type="entry name" value="Heat shock protein 70"/>
    <property type="match status" value="1"/>
</dbReference>
<evidence type="ECO:0000256" key="6">
    <source>
        <dbReference type="SAM" id="Coils"/>
    </source>
</evidence>
<keyword evidence="3" id="KW-0547">Nucleotide-binding</keyword>
<keyword evidence="11" id="KW-1185">Reference proteome</keyword>
<dbReference type="Gene3D" id="2.60.34.10">
    <property type="entry name" value="Substrate Binding Domain Of DNAk, Chain A, domain 1"/>
    <property type="match status" value="1"/>
</dbReference>
<dbReference type="FunFam" id="3.30.30.30:FF:000001">
    <property type="entry name" value="heat shock 70 kDa protein-like"/>
    <property type="match status" value="1"/>
</dbReference>
<sequence length="2761" mass="307165">MAPQRRRTGKGTKDAHANLSAEERTKQGTEAKNRGNEAYAAGDHATAIKEFTNAIGFEPTNHIYYSNRSAAYLSAGNAAAALQDANKCIEIDAKWSKGYARLGAAYYFIKSYQKAVAAYTKGLTLDKGNKQLQTGLTQAQAALQVLEEEASGVEMDDATRKLKRLEIEEKINKARAEREERAKRAERGFSEVIGIDLGTTYSCVGVWKDGQVEIIANSEGNRTTPSWVAFNETERLIGEAAKIQAASNATNTVFDAKRIIGRNFSDPIVKKDAAHFPFKITAGDDDKPLIEVTFKGEAKSFTPEEISSMVLTRMKETAENFLGQEIKQAVVTVPAYFNDQQRQSTKDAGAIAGLDVKRIINEPTAAALAYGLDTNAGAEGKSNILIFDLGGGTFDVSILSIENGIFEVKATGGDTHLGGEDFDSNMVDFLVTEFKRKNRNLDPTSSARSMRRLRTACESAKRMLSTTTSATIEVDSLFEGVDFSSTMTRAKFESLNEECFKRTEETVLKVLQDANMKPDQISELVLVGGSTRIPKVQTMLSNLFGGKELSKSINPDEAVAYGAAVQGAILSGIRNDATNSLLLVDVTPLSLGIETVGKVMSVLIKRNTAIPVKKTRVYTTEADYQTQVNVVIYEGERACVDHNNKLGEFTISGIERAKRGEPQVEVTFEIDANGILNVSAKDKKTHAKAETTISSNGGRLSQEDIDRMVADAEKYKKDDAEVLRKIEARNNLEGFIYRALEIAREKGDAAAENTIREAREWLEDHEEATLRELEDKKRSLEPSRVSVWDILDASNEIVAPPATADASQNTRRSNANPEHVASQLWQHSQDLAMLRQAPPSYYIIPGGSQMTLPLMRWTFRGFSIALWTKLPLSQEGKKIRLFKFYSTSKCQGVECLITPLSNDRVTLTMSSITDEKGWRHVSSQFQWAPDSWHFVVLCHRQHYLKKSHVVCFVDGVRVMNEDLSFPAVMGPMVQCLVGGTDINSVMGDSHISSMTMYEDELHADAIATLYRYGPTQTCLRRIPTGVSPFQHSIVTTDTLCPLTTVEKSALSHQNSQLKVVFSVSAHDAYVPNDTTAGPLCVQWTSEGEFDDTGWTRLKMDAADVEFLPQRQILLDDAVTIVTQPNWSEDWFHHGGILSIPVLLDRFLDANAMTQTLLTDALHVMQELLRTSVAHQEDMLHGYGFHVVSHVLRAHESQMRDLLTPSIATTCVELVLNLWPSSETHQSMPLFAAGVHGLLLDFHLWTLAPYKTQSLLIQQILVFVTQHPRSLDVAIQAQHIVDILRTFYGHRVLSDPSSAWIAECVTSLVLVLNRSLATVDEKQVLQIAPDGGSNAPPVRVPFRLVQDLRTICRLLVISTDNALVTRAILNNLCETFEADAAKRVSCVAANVVEVLMLLMGPKHGWDVRLIAMRLFVMLYEWMESDAGRAVFHALERQYQSEAVADPRLWNELAHNSVFNMGLQHSIALNDVTNRAIEMPLSDQTPSPPSSASTPARKETKDCGKPPPSWWKLSSSNRLVLTFSDRLLVVRSIALRQFQIGVSDSATDLQVAVSAAVPSLIALPLRGILPFVSVLFSNAAITPRDRDKVLMEISVVVKTDNGVQMQLLDEPWVVWFGDLLASCATQATGEDLVLDTIITLMCRALYNPHGYLCLDKLFAKFPSLPWRRRVLALIFIRTARNKAMLSRSMAENLYRLLMAATFLLIQDSHEQAEVLMSACLDITELLLESTHNKHRAGVIPGLRLCRLYLAHMPPPLPHRMLQLLATGLQQEVSHRMPIDESIQTQDMLRRVLSSLALARTVNPAVDCSELVLRIATCGLFDKMDELSVERLGAMDAASAVDHVFSILVDEPECLHFDEIVDWTLWMPKWFPVSALSTPSPDHGMKSAVVDAASQVEEKRLWETVKEISKKETDRMACHDVGVDRRRQWTARNWDYQRYKVLTEQIAWDTTGRCCCIYPSTFLSSNHPRHEYQLTRHEMPHPSRRRHRIDVYFKPTMSSPAQPVAVISRDELEKVGRAIAKQGGAVLDQSTAPAEDATEFDSTLQPTSPRSIDDDDDDDADKVSMPAPSHVFAFLHPSSGCGVQPNDRVYLQPLVRKVVPEGLVLGTLSICDHAAVFEPQMASTSKDDVELAAGLQLTYRWTWKDVVAVYLRRFRLRESAIEIFLQNGTAHFLDFHVPDVPSSVAVRDETVRMILAMCPRTTIKQWPRMAPGRIVGNLTKAWQMRVMSNYDYLMALNTVSGRSFNDLTQYPVFPWVLSNYTSDHLDLADPANYRPLNQPMGALNPDRLAEYWERYHSFDDPVIPKFLYGSHYSTAAGSVLYYLMRLQPFSSLHKLTQGGSFDLPDRLFNSIGDVWTMCNSSMSEVKELTPEWFSTPSFLRNVHAFDFGTRQDGVRVGDVELPPWAHNDPEEFIRVHRAALESDFVSAHLHEWIDLIFGYQQRGPDALAANNVFYYLTYSGLVDLDSIDDPHLRHAMEQQIAHFGQCPQQLFRDPHPPRGSSSRSVQEYPPHLTTSLSGHASVVTVKVLSDRVLAVNSLGGIELHHWKLEKDGDKWVFQVERATSPVDVVPRVPVYATCVFPVCMSSQGRVCVSGGAPTGTIHLRLIDLDNGRVLARASADGHTGMVTCIAMDILGEDEFFLSGSTYVVSFTVAAEYSNPKGHMHAISCSEIGPFEADMLAVTGHVDGSVVWHVLPDADGQLSLLESVGRFLNLNSKLKVVKGTVQQAQKLAMSTIDNAQAVSNTAKDIADEAKSMMHTIFGLFK</sequence>
<dbReference type="InterPro" id="IPR000409">
    <property type="entry name" value="BEACH_dom"/>
</dbReference>
<dbReference type="PROSITE" id="PS50197">
    <property type="entry name" value="BEACH"/>
    <property type="match status" value="1"/>
</dbReference>
<dbReference type="InterPro" id="IPR011047">
    <property type="entry name" value="Quinoprotein_ADH-like_sf"/>
</dbReference>
<dbReference type="PROSITE" id="PS51783">
    <property type="entry name" value="PH_BEACH"/>
    <property type="match status" value="1"/>
</dbReference>
<dbReference type="VEuPathDB" id="FungiDB:H310_14759"/>
<evidence type="ECO:0000313" key="11">
    <source>
        <dbReference type="Proteomes" id="UP000285060"/>
    </source>
</evidence>
<dbReference type="FunFam" id="3.90.640.10:FF:000002">
    <property type="entry name" value="Heat shock 70 kDa"/>
    <property type="match status" value="1"/>
</dbReference>
<dbReference type="SMART" id="SM00028">
    <property type="entry name" value="TPR"/>
    <property type="match status" value="3"/>
</dbReference>
<dbReference type="VEuPathDB" id="FungiDB:H310_10062"/>
<dbReference type="Gene3D" id="1.10.1540.10">
    <property type="entry name" value="BEACH domain"/>
    <property type="match status" value="1"/>
</dbReference>
<keyword evidence="2" id="KW-0677">Repeat</keyword>
<dbReference type="Gene3D" id="1.25.40.10">
    <property type="entry name" value="Tetratricopeptide repeat domain"/>
    <property type="match status" value="1"/>
</dbReference>
<dbReference type="NCBIfam" id="NF001413">
    <property type="entry name" value="PRK00290.1"/>
    <property type="match status" value="1"/>
</dbReference>
<evidence type="ECO:0000256" key="2">
    <source>
        <dbReference type="ARBA" id="ARBA00022737"/>
    </source>
</evidence>
<feature type="region of interest" description="Disordered" evidence="7">
    <location>
        <begin position="2023"/>
        <end position="2060"/>
    </location>
</feature>
<dbReference type="PRINTS" id="PR00301">
    <property type="entry name" value="HEATSHOCK70"/>
</dbReference>
<dbReference type="Pfam" id="PF00012">
    <property type="entry name" value="HSP70"/>
    <property type="match status" value="1"/>
</dbReference>
<evidence type="ECO:0000256" key="4">
    <source>
        <dbReference type="ARBA" id="ARBA00022840"/>
    </source>
</evidence>
<dbReference type="EMBL" id="QUSY01000663">
    <property type="protein sequence ID" value="RHY28004.1"/>
    <property type="molecule type" value="Genomic_DNA"/>
</dbReference>
<feature type="compositionally biased region" description="Polar residues" evidence="7">
    <location>
        <begin position="2037"/>
        <end position="2047"/>
    </location>
</feature>
<dbReference type="InterPro" id="IPR036372">
    <property type="entry name" value="BEACH_dom_sf"/>
</dbReference>